<accession>A0A7S4E3C8</accession>
<dbReference type="Proteomes" id="UP000789595">
    <property type="component" value="Unassembled WGS sequence"/>
</dbReference>
<reference evidence="1" key="1">
    <citation type="submission" date="2021-01" db="EMBL/GenBank/DDBJ databases">
        <authorList>
            <person name="Corre E."/>
            <person name="Pelletier E."/>
            <person name="Niang G."/>
            <person name="Scheremetjew M."/>
            <person name="Finn R."/>
            <person name="Kale V."/>
            <person name="Holt S."/>
            <person name="Cochrane G."/>
            <person name="Meng A."/>
            <person name="Brown T."/>
            <person name="Cohen L."/>
        </authorList>
    </citation>
    <scope>NUCLEOTIDE SEQUENCE</scope>
    <source>
        <strain evidence="1">CCMP1756</strain>
    </source>
</reference>
<evidence type="ECO:0000313" key="2">
    <source>
        <dbReference type="EMBL" id="CAH0373720.1"/>
    </source>
</evidence>
<dbReference type="EMBL" id="CAKKNE010000004">
    <property type="protein sequence ID" value="CAH0373720.1"/>
    <property type="molecule type" value="Genomic_DNA"/>
</dbReference>
<protein>
    <submittedName>
        <fullName evidence="1">Uncharacterized protein</fullName>
    </submittedName>
</protein>
<evidence type="ECO:0000313" key="3">
    <source>
        <dbReference type="Proteomes" id="UP000789595"/>
    </source>
</evidence>
<proteinExistence type="predicted"/>
<name>A0A7S4E3C8_9STRA</name>
<sequence length="181" mass="19950">MPTELKSAPAVNPLKTKYLFSAGAPYGTSEGTERFPEKTLEFTNAAAGETFHSSCAARERNRRAATVPRPPYRVADTAAQRWDRAASEVPYDEATLRQSYARTRDIYAANVEKSRATRDPITFQLHDASGALKKGGVAVEESGWDRPAPGARDGNDRAFPLPERARKLILARLPKFLDDEA</sequence>
<organism evidence="1">
    <name type="scientific">Pelagomonas calceolata</name>
    <dbReference type="NCBI Taxonomy" id="35677"/>
    <lineage>
        <taxon>Eukaryota</taxon>
        <taxon>Sar</taxon>
        <taxon>Stramenopiles</taxon>
        <taxon>Ochrophyta</taxon>
        <taxon>Pelagophyceae</taxon>
        <taxon>Pelagomonadales</taxon>
        <taxon>Pelagomonadaceae</taxon>
        <taxon>Pelagomonas</taxon>
    </lineage>
</organism>
<dbReference type="AlphaFoldDB" id="A0A7S4E3C8"/>
<evidence type="ECO:0000313" key="1">
    <source>
        <dbReference type="EMBL" id="CAE0687547.1"/>
    </source>
</evidence>
<dbReference type="EMBL" id="HBIW01003614">
    <property type="protein sequence ID" value="CAE0687547.1"/>
    <property type="molecule type" value="Transcribed_RNA"/>
</dbReference>
<keyword evidence="3" id="KW-1185">Reference proteome</keyword>
<reference evidence="2" key="2">
    <citation type="submission" date="2021-11" db="EMBL/GenBank/DDBJ databases">
        <authorList>
            <consortium name="Genoscope - CEA"/>
            <person name="William W."/>
        </authorList>
    </citation>
    <scope>NUCLEOTIDE SEQUENCE</scope>
</reference>
<gene>
    <name evidence="1" type="ORF">PCAL00307_LOCUS2981</name>
    <name evidence="2" type="ORF">PECAL_4P09500</name>
</gene>